<reference evidence="2 3" key="1">
    <citation type="submission" date="2020-01" db="EMBL/GenBank/DDBJ databases">
        <title>Insect and environment-associated Actinomycetes.</title>
        <authorList>
            <person name="Currrie C."/>
            <person name="Chevrette M."/>
            <person name="Carlson C."/>
            <person name="Stubbendieck R."/>
            <person name="Wendt-Pienkowski E."/>
        </authorList>
    </citation>
    <scope>NUCLEOTIDE SEQUENCE [LARGE SCALE GENOMIC DNA]</scope>
    <source>
        <strain evidence="2 3">SID8386</strain>
    </source>
</reference>
<feature type="non-terminal residue" evidence="2">
    <location>
        <position position="1"/>
    </location>
</feature>
<keyword evidence="3" id="KW-1185">Reference proteome</keyword>
<accession>A0ABX0BIR1</accession>
<gene>
    <name evidence="2" type="ORF">G3I59_07025</name>
</gene>
<keyword evidence="1" id="KW-0472">Membrane</keyword>
<organism evidence="2 3">
    <name type="scientific">Amycolatopsis rubida</name>
    <dbReference type="NCBI Taxonomy" id="112413"/>
    <lineage>
        <taxon>Bacteria</taxon>
        <taxon>Bacillati</taxon>
        <taxon>Actinomycetota</taxon>
        <taxon>Actinomycetes</taxon>
        <taxon>Pseudonocardiales</taxon>
        <taxon>Pseudonocardiaceae</taxon>
        <taxon>Amycolatopsis</taxon>
    </lineage>
</organism>
<keyword evidence="2" id="KW-0012">Acyltransferase</keyword>
<feature type="non-terminal residue" evidence="2">
    <location>
        <position position="81"/>
    </location>
</feature>
<feature type="transmembrane region" description="Helical" evidence="1">
    <location>
        <begin position="39"/>
        <end position="56"/>
    </location>
</feature>
<evidence type="ECO:0000313" key="3">
    <source>
        <dbReference type="Proteomes" id="UP000470404"/>
    </source>
</evidence>
<evidence type="ECO:0000256" key="1">
    <source>
        <dbReference type="SAM" id="Phobius"/>
    </source>
</evidence>
<keyword evidence="1" id="KW-0812">Transmembrane</keyword>
<comment type="caution">
    <text evidence="2">The sequence shown here is derived from an EMBL/GenBank/DDBJ whole genome shotgun (WGS) entry which is preliminary data.</text>
</comment>
<dbReference type="Proteomes" id="UP000470404">
    <property type="component" value="Unassembled WGS sequence"/>
</dbReference>
<dbReference type="EMBL" id="JAAGNC010000047">
    <property type="protein sequence ID" value="NEC55357.1"/>
    <property type="molecule type" value="Genomic_DNA"/>
</dbReference>
<proteinExistence type="predicted"/>
<evidence type="ECO:0000313" key="2">
    <source>
        <dbReference type="EMBL" id="NEC55357.1"/>
    </source>
</evidence>
<name>A0ABX0BIR1_9PSEU</name>
<keyword evidence="1" id="KW-1133">Transmembrane helix</keyword>
<dbReference type="GO" id="GO:0016746">
    <property type="term" value="F:acyltransferase activity"/>
    <property type="evidence" value="ECO:0007669"/>
    <property type="project" value="UniProtKB-KW"/>
</dbReference>
<protein>
    <submittedName>
        <fullName evidence="2">Acyltransferase</fullName>
    </submittedName>
</protein>
<sequence length="81" mass="8880">PSTAQFWLGYFFPPTRLPDFLLGMLIARIVRTGRWRVGIGWSLLAFAACYALSLLLPPVFRFDAAMIASLGLLVGSFASAD</sequence>
<keyword evidence="2" id="KW-0808">Transferase</keyword>